<comment type="caution">
    <text evidence="2">The sequence shown here is derived from an EMBL/GenBank/DDBJ whole genome shotgun (WGS) entry which is preliminary data.</text>
</comment>
<keyword evidence="3" id="KW-1185">Reference proteome</keyword>
<feature type="compositionally biased region" description="Low complexity" evidence="1">
    <location>
        <begin position="614"/>
        <end position="642"/>
    </location>
</feature>
<reference evidence="2 3" key="2">
    <citation type="submission" date="2021-10" db="EMBL/GenBank/DDBJ databases">
        <authorList>
            <person name="Piombo E."/>
        </authorList>
    </citation>
    <scope>NUCLEOTIDE SEQUENCE [LARGE SCALE GENOMIC DNA]</scope>
</reference>
<feature type="compositionally biased region" description="Low complexity" evidence="1">
    <location>
        <begin position="580"/>
        <end position="592"/>
    </location>
</feature>
<sequence>MFRQIDNDAEMTTESASFSAEFFDSELLENYEWPVNQFAEAMDSCSPVDLSPLEDFIAQEDANYHFSVPETQSACETAVSQDLAEALDPVPSNHSQVLTQQDTEEIDALSGGLEPESAFDLAFPQDAAVEHDSVPSSHSQVLAQKDMGEIDDLFGSPEPESQDPAEAAGAVPSSTTQSENAGTQNEITPLSKEKPAFTLALPQAQPSPASASATTQSAKATSSKKVKPAYTLVLPQPAPASSSTPQNGSVATAPSKSQAKPAYTLALPEPAPASSNTTQNGSIATTPSKSQAKPAYTLALPEPAPASSNTTQNGSIATASSKNNAKPQPQSCPEAPSSATQSRKTAPSKKKAKPTVTQALPQAQPPVQIDLTASDAHQSGNGAAVSNPQTSGFQALMPQMSATAGIINASGSVPQGWGNGHFSTACDTSSEFFEDDEMENNTVVANPHASNLGPVTTSVPCVSGLPAQGFVGSSISSLPGQAPFGSLPGQAPVGPSASSAQMPQFANGVGYPFMMPGQFPVMGMGPGQQPNFMGMPHPAHLVNNFRVGQFNMSPAATGGAYPGFQAPMAYPNNGVPSMAPQQGVQPVQNPQPSANATVFQGVPPNTTLQAETESTNTGNAKGTKTTKASKAASTKAQKAQAPKPRKGQAKKAAPVQPAPVQNFPIVTQEAAAASSTGMTGWNSQLPPPIPWQPLNPDRIMMITGIHPLNLPADMEFVSKLPEVPGSAVKHGEVTNLTAQEHELVIHTAVRNIFYAGVEAGVERAIQQMVNDMDAKGEALGLAPADLPPQGPFRTKFLDTLENKMKKSAKKWAALTYEEADHLIKPVQAL</sequence>
<gene>
    <name evidence="2" type="ORF">CSOL1703_00017533</name>
</gene>
<name>A0A9N9ZHR3_9HYPO</name>
<evidence type="ECO:0000313" key="2">
    <source>
        <dbReference type="EMBL" id="CAH0055430.1"/>
    </source>
</evidence>
<feature type="compositionally biased region" description="Polar residues" evidence="1">
    <location>
        <begin position="273"/>
        <end position="291"/>
    </location>
</feature>
<feature type="compositionally biased region" description="Polar residues" evidence="1">
    <location>
        <begin position="306"/>
        <end position="341"/>
    </location>
</feature>
<feature type="compositionally biased region" description="Polar residues" evidence="1">
    <location>
        <begin position="172"/>
        <end position="188"/>
    </location>
</feature>
<reference evidence="3" key="1">
    <citation type="submission" date="2019-06" db="EMBL/GenBank/DDBJ databases">
        <authorList>
            <person name="Broberg M."/>
        </authorList>
    </citation>
    <scope>NUCLEOTIDE SEQUENCE [LARGE SCALE GENOMIC DNA]</scope>
</reference>
<evidence type="ECO:0000313" key="3">
    <source>
        <dbReference type="Proteomes" id="UP000775872"/>
    </source>
</evidence>
<feature type="compositionally biased region" description="Polar residues" evidence="1">
    <location>
        <begin position="247"/>
        <end position="258"/>
    </location>
</feature>
<feature type="region of interest" description="Disordered" evidence="1">
    <location>
        <begin position="579"/>
        <end position="656"/>
    </location>
</feature>
<protein>
    <submittedName>
        <fullName evidence="2">Uncharacterized protein</fullName>
    </submittedName>
</protein>
<feature type="compositionally biased region" description="Low complexity" evidence="1">
    <location>
        <begin position="202"/>
        <end position="221"/>
    </location>
</feature>
<dbReference type="AlphaFoldDB" id="A0A9N9ZHR3"/>
<dbReference type="EMBL" id="CABFOC020000056">
    <property type="protein sequence ID" value="CAH0055430.1"/>
    <property type="molecule type" value="Genomic_DNA"/>
</dbReference>
<proteinExistence type="predicted"/>
<dbReference type="OrthoDB" id="5150175at2759"/>
<feature type="compositionally biased region" description="Polar residues" evidence="1">
    <location>
        <begin position="593"/>
        <end position="613"/>
    </location>
</feature>
<accession>A0A9N9ZHR3</accession>
<evidence type="ECO:0000256" key="1">
    <source>
        <dbReference type="SAM" id="MobiDB-lite"/>
    </source>
</evidence>
<dbReference type="Proteomes" id="UP000775872">
    <property type="component" value="Unassembled WGS sequence"/>
</dbReference>
<feature type="region of interest" description="Disordered" evidence="1">
    <location>
        <begin position="150"/>
        <end position="365"/>
    </location>
</feature>
<organism evidence="2 3">
    <name type="scientific">Clonostachys solani</name>
    <dbReference type="NCBI Taxonomy" id="160281"/>
    <lineage>
        <taxon>Eukaryota</taxon>
        <taxon>Fungi</taxon>
        <taxon>Dikarya</taxon>
        <taxon>Ascomycota</taxon>
        <taxon>Pezizomycotina</taxon>
        <taxon>Sordariomycetes</taxon>
        <taxon>Hypocreomycetidae</taxon>
        <taxon>Hypocreales</taxon>
        <taxon>Bionectriaceae</taxon>
        <taxon>Clonostachys</taxon>
    </lineage>
</organism>